<dbReference type="SUPFAM" id="SSF54928">
    <property type="entry name" value="RNA-binding domain, RBD"/>
    <property type="match status" value="1"/>
</dbReference>
<protein>
    <recommendedName>
        <fullName evidence="3">RRM domain-containing protein</fullName>
    </recommendedName>
</protein>
<reference evidence="4" key="1">
    <citation type="submission" date="2019-09" db="EMBL/GenBank/DDBJ databases">
        <title>Draft genome information of white flower Hibiscus syriacus.</title>
        <authorList>
            <person name="Kim Y.-M."/>
        </authorList>
    </citation>
    <scope>NUCLEOTIDE SEQUENCE [LARGE SCALE GENOMIC DNA]</scope>
    <source>
        <strain evidence="4">YM2019G1</strain>
    </source>
</reference>
<dbReference type="Gene3D" id="3.30.70.330">
    <property type="match status" value="2"/>
</dbReference>
<dbReference type="SUPFAM" id="SSF56219">
    <property type="entry name" value="DNase I-like"/>
    <property type="match status" value="1"/>
</dbReference>
<name>A0A6A2Z6Y7_HIBSY</name>
<keyword evidence="5" id="KW-1185">Reference proteome</keyword>
<dbReference type="CDD" id="cd00590">
    <property type="entry name" value="RRM_SF"/>
    <property type="match status" value="1"/>
</dbReference>
<organism evidence="4 5">
    <name type="scientific">Hibiscus syriacus</name>
    <name type="common">Rose of Sharon</name>
    <dbReference type="NCBI Taxonomy" id="106335"/>
    <lineage>
        <taxon>Eukaryota</taxon>
        <taxon>Viridiplantae</taxon>
        <taxon>Streptophyta</taxon>
        <taxon>Embryophyta</taxon>
        <taxon>Tracheophyta</taxon>
        <taxon>Spermatophyta</taxon>
        <taxon>Magnoliopsida</taxon>
        <taxon>eudicotyledons</taxon>
        <taxon>Gunneridae</taxon>
        <taxon>Pentapetalae</taxon>
        <taxon>rosids</taxon>
        <taxon>malvids</taxon>
        <taxon>Malvales</taxon>
        <taxon>Malvaceae</taxon>
        <taxon>Malvoideae</taxon>
        <taxon>Hibiscus</taxon>
    </lineage>
</organism>
<dbReference type="InterPro" id="IPR036691">
    <property type="entry name" value="Endo/exonu/phosph_ase_sf"/>
</dbReference>
<dbReference type="Pfam" id="PF00076">
    <property type="entry name" value="RRM_1"/>
    <property type="match status" value="1"/>
</dbReference>
<proteinExistence type="predicted"/>
<dbReference type="SMART" id="SM00360">
    <property type="entry name" value="RRM"/>
    <property type="match status" value="2"/>
</dbReference>
<gene>
    <name evidence="4" type="ORF">F3Y22_tig00111022pilonHSYRG00244</name>
</gene>
<dbReference type="PANTHER" id="PTHR33116:SF75">
    <property type="entry name" value="RIBONUCLEASE H PROTEIN"/>
    <property type="match status" value="1"/>
</dbReference>
<dbReference type="InterPro" id="IPR035979">
    <property type="entry name" value="RBD_domain_sf"/>
</dbReference>
<evidence type="ECO:0000313" key="4">
    <source>
        <dbReference type="EMBL" id="KAE8687199.1"/>
    </source>
</evidence>
<feature type="region of interest" description="Disordered" evidence="2">
    <location>
        <begin position="1400"/>
        <end position="1425"/>
    </location>
</feature>
<dbReference type="Proteomes" id="UP000436088">
    <property type="component" value="Unassembled WGS sequence"/>
</dbReference>
<dbReference type="Gene3D" id="3.60.10.10">
    <property type="entry name" value="Endonuclease/exonuclease/phosphatase"/>
    <property type="match status" value="1"/>
</dbReference>
<feature type="domain" description="RRM" evidence="3">
    <location>
        <begin position="1657"/>
        <end position="1734"/>
    </location>
</feature>
<accession>A0A6A2Z6Y7</accession>
<feature type="compositionally biased region" description="Low complexity" evidence="2">
    <location>
        <begin position="1400"/>
        <end position="1417"/>
    </location>
</feature>
<dbReference type="PROSITE" id="PS50102">
    <property type="entry name" value="RRM"/>
    <property type="match status" value="1"/>
</dbReference>
<evidence type="ECO:0000256" key="1">
    <source>
        <dbReference type="PROSITE-ProRule" id="PRU00176"/>
    </source>
</evidence>
<dbReference type="EMBL" id="VEPZ02001205">
    <property type="protein sequence ID" value="KAE8687199.1"/>
    <property type="molecule type" value="Genomic_DNA"/>
</dbReference>
<sequence length="1950" mass="221253">MERVRAFGRSFSGKEWTIFVGNLSKRVTRGCRRAIQNVNGTLIDGKRVTVGVAKYKRGRKREADAKRTQLEVFKPVREANGRQQADLEKPRSLRDDRSYKEVVSVDNSRSFDQQRMVNRGAQKKSNGVRNAWDMHITSQDFCWVKNSLTGEDSFKPEMVARALAKEGFQVKIVRWGYVRNASIIMFNTNEEFLKAWSSLREKLYCWFDWVDPLLSEDGVPLAYCLVELVGLPLLSWSVPFLEKLGGKWGKVVSILEDTRNRDDLSARMLLRVASPFDVQESVIVGSYGRSFKVKINVGSRDDGGNTEKEEDNRENLAEGFRSKVDTWLQNSKDRGMSTEAVWSKLDMCVHKSQDSGMMVGSGEHSLEKDSLTQPNINGMSDKFEFGSRPNRDYAGIGLREVVDQSSSAHSDSYWESYSPVTKLIPVGPAVKLNRDGTKFHPNARSPPKSIEDERGILFEVITEGVQAVQLHVPGKQVGGNPTQEEVCEINVKSLMRDGQFNSINIQTSLESNKEERGLLDDKEFEDAQEVDGYGTGKEGNGKLIQEESGICKKSPNRWRLGFPVSARLSFKSTGGKRSCGRFSRVYKRSRGRRIWLSSRKVNSKSCCQVFLNKDHNASEGFIQRVFPENKGTEQYVDVSCSVFYQNSALVPLVCNNLSEDRASIQPPVSQTSRSYRREKRVLTREAVDLVNIITVFSPQFSKLVEAAMATWEVSKLLGISFKEGKKTFIEKIISLEYGSEETKLEKIHKSITRRCGLKNLQGFIESPSVDASRGLLSCWNDNFFELENKFVSSRFIAITGRFRANNFRCRFINVYGPSVEEEKGGFFEELGMFIRGHSDPICVGGDLNVYLHEDEKMGRAQNWNSVEIFSHFLLSTGLIDLPLSGGRFSWCNNQDSPTYVRLDRFFVDSQFLAAFPDLIQSLLPRYVSDHNAVIIENGGVNWGKKPFKLFNYLMDEVGFEDVVSFSIQDCKKNQRNAGIFSILKNTKMAIKNWAGRRDKFPGDLISDLESKIQKLEVGLIGYNSELAHELKVLRSELWRLYKIEEQIWFQNSRSKWVEDGDRNTRYFHICASVRRKRNALNTLLLNGIFVHDPIVIKSTVRDHFFKTFNDLFTLQVEDIELDFSSLSLEQSLRLEREFTEEEIWESIESCNRNKAPGPDGKEWEHGVNHTFITLIPKLWRKWVSIQGGEAGSKNVFPQPQFLFWSMESLLRKFLWQRGLFSGLAIGRDEGSFNLSHLQFADDLIIFSGASEMQILNVIRVLRVFQVTLGLQLNLKKCKLFGVNLNDEEVHEWAKTIGCSVGSFPSDYLGLPLGASRNSAAIWNPVISNFSKKLTGWKAASLSLAGRLVLVKSVLCSLPIYYLSLFKIPASTDEFWREKIWVSFIQPSLPSSIISLPPSVACRPPSSGHRPPSSNHRSPSSDHRPPPHSDILLTPFFSRIFVYPQRFLFPGQFVKSLGVLFQQSVIMPCVGILPSLKMRPPVQVPSPSAAAHSLSSHLSHRDEVRTIFIMGLPEDVKERELQNFLRWLPGFEDSHLSFKGDKPKGFALFSTVKFAVAAKDALQKIVFDAKLKSFLHIEMSRKNLVVKRVVTDSDFDKYGGFPVPPVLPLPIPASVASPSFHVSVKEVCCDEKSAVNGVHEGSRESITKGCRVDKSGCFTLFVENLPEKIHWERFGSLFCSHGRVLDAFIPNKRNSKGVRFDFIRFASIEEARRAISKLNGSRIDDNKIGVSFAKFKPRHSYWRKSSTGVLRKFGMEDDSRMNHYKVEGVIDEEKLQVLSNCLVGWCKDFVKIGHLARQMQAKGLTGFTLMRAAGNAILMIFEDNASLRSVKNDKSKILAEWFSLVEAWSESLVMECRRVWLVCEGVPFHTWNWNTFKNIADKWGLLLAIDESCHSPSSFDRAKIQVLTKADARIDAMVELKVGDNFFKVMVHEIEPSFKPNSWAPEEDESH</sequence>
<dbReference type="PANTHER" id="PTHR33116">
    <property type="entry name" value="REVERSE TRANSCRIPTASE ZINC-BINDING DOMAIN-CONTAINING PROTEIN-RELATED-RELATED"/>
    <property type="match status" value="1"/>
</dbReference>
<evidence type="ECO:0000259" key="3">
    <source>
        <dbReference type="PROSITE" id="PS50102"/>
    </source>
</evidence>
<dbReference type="GO" id="GO:0003723">
    <property type="term" value="F:RNA binding"/>
    <property type="evidence" value="ECO:0007669"/>
    <property type="project" value="UniProtKB-UniRule"/>
</dbReference>
<dbReference type="InterPro" id="IPR012677">
    <property type="entry name" value="Nucleotide-bd_a/b_plait_sf"/>
</dbReference>
<keyword evidence="1" id="KW-0694">RNA-binding</keyword>
<evidence type="ECO:0000313" key="5">
    <source>
        <dbReference type="Proteomes" id="UP000436088"/>
    </source>
</evidence>
<dbReference type="InterPro" id="IPR000504">
    <property type="entry name" value="RRM_dom"/>
</dbReference>
<evidence type="ECO:0000256" key="2">
    <source>
        <dbReference type="SAM" id="MobiDB-lite"/>
    </source>
</evidence>
<comment type="caution">
    <text evidence="4">The sequence shown here is derived from an EMBL/GenBank/DDBJ whole genome shotgun (WGS) entry which is preliminary data.</text>
</comment>